<dbReference type="GO" id="GO:0005886">
    <property type="term" value="C:plasma membrane"/>
    <property type="evidence" value="ECO:0007669"/>
    <property type="project" value="UniProtKB-SubCell"/>
</dbReference>
<keyword evidence="10 12" id="KW-0472">Membrane</keyword>
<gene>
    <name evidence="12" type="primary">inx</name>
    <name evidence="13" type="ORF">Dbus_chr3Lg400</name>
</gene>
<keyword evidence="4" id="KW-1003">Cell membrane</keyword>
<keyword evidence="5 12" id="KW-0812">Transmembrane</keyword>
<dbReference type="PRINTS" id="PR01262">
    <property type="entry name" value="INNEXIN"/>
</dbReference>
<evidence type="ECO:0000256" key="7">
    <source>
        <dbReference type="ARBA" id="ARBA00022949"/>
    </source>
</evidence>
<dbReference type="AlphaFoldDB" id="A0A0M4ECP9"/>
<protein>
    <recommendedName>
        <fullName evidence="12">Innexin</fullName>
    </recommendedName>
</protein>
<feature type="transmembrane region" description="Helical" evidence="12">
    <location>
        <begin position="121"/>
        <end position="143"/>
    </location>
</feature>
<evidence type="ECO:0000256" key="5">
    <source>
        <dbReference type="ARBA" id="ARBA00022692"/>
    </source>
</evidence>
<feature type="transmembrane region" description="Helical" evidence="12">
    <location>
        <begin position="189"/>
        <end position="214"/>
    </location>
</feature>
<evidence type="ECO:0000256" key="11">
    <source>
        <dbReference type="ARBA" id="ARBA00023303"/>
    </source>
</evidence>
<evidence type="ECO:0000256" key="12">
    <source>
        <dbReference type="RuleBase" id="RU010713"/>
    </source>
</evidence>
<evidence type="ECO:0000256" key="6">
    <source>
        <dbReference type="ARBA" id="ARBA00022868"/>
    </source>
</evidence>
<evidence type="ECO:0000256" key="9">
    <source>
        <dbReference type="ARBA" id="ARBA00023065"/>
    </source>
</evidence>
<dbReference type="OrthoDB" id="5867527at2759"/>
<dbReference type="Pfam" id="PF00876">
    <property type="entry name" value="Innexin"/>
    <property type="match status" value="1"/>
</dbReference>
<dbReference type="OMA" id="MYTAVKP"/>
<proteinExistence type="inferred from homology"/>
<evidence type="ECO:0000313" key="13">
    <source>
        <dbReference type="EMBL" id="ALC43234.1"/>
    </source>
</evidence>
<dbReference type="InterPro" id="IPR000990">
    <property type="entry name" value="Innexin"/>
</dbReference>
<organism evidence="13 14">
    <name type="scientific">Drosophila busckii</name>
    <name type="common">Fruit fly</name>
    <dbReference type="NCBI Taxonomy" id="30019"/>
    <lineage>
        <taxon>Eukaryota</taxon>
        <taxon>Metazoa</taxon>
        <taxon>Ecdysozoa</taxon>
        <taxon>Arthropoda</taxon>
        <taxon>Hexapoda</taxon>
        <taxon>Insecta</taxon>
        <taxon>Pterygota</taxon>
        <taxon>Neoptera</taxon>
        <taxon>Endopterygota</taxon>
        <taxon>Diptera</taxon>
        <taxon>Brachycera</taxon>
        <taxon>Muscomorpha</taxon>
        <taxon>Ephydroidea</taxon>
        <taxon>Drosophilidae</taxon>
        <taxon>Drosophila</taxon>
    </lineage>
</organism>
<dbReference type="PROSITE" id="PS51013">
    <property type="entry name" value="PANNEXIN"/>
    <property type="match status" value="1"/>
</dbReference>
<keyword evidence="9 12" id="KW-0406">Ion transport</keyword>
<comment type="caution">
    <text evidence="12">Lacks conserved residue(s) required for the propagation of feature annotation.</text>
</comment>
<comment type="subcellular location">
    <subcellularLocation>
        <location evidence="1">Cell junction</location>
        <location evidence="1">Gap junction</location>
    </subcellularLocation>
    <subcellularLocation>
        <location evidence="2 12">Cell membrane</location>
        <topology evidence="2 12">Multi-pass membrane protein</topology>
    </subcellularLocation>
</comment>
<dbReference type="PANTHER" id="PTHR11893">
    <property type="entry name" value="INNEXIN"/>
    <property type="match status" value="1"/>
</dbReference>
<dbReference type="GO" id="GO:0007602">
    <property type="term" value="P:phototransduction"/>
    <property type="evidence" value="ECO:0007669"/>
    <property type="project" value="TreeGrafter"/>
</dbReference>
<evidence type="ECO:0000256" key="3">
    <source>
        <dbReference type="ARBA" id="ARBA00022448"/>
    </source>
</evidence>
<comment type="similarity">
    <text evidence="12">Belongs to the pannexin family.</text>
</comment>
<keyword evidence="11 12" id="KW-0407">Ion channel</keyword>
<dbReference type="GO" id="GO:0005243">
    <property type="term" value="F:gap junction channel activity"/>
    <property type="evidence" value="ECO:0007669"/>
    <property type="project" value="TreeGrafter"/>
</dbReference>
<keyword evidence="14" id="KW-1185">Reference proteome</keyword>
<dbReference type="STRING" id="30019.A0A0M4ECP9"/>
<evidence type="ECO:0000256" key="1">
    <source>
        <dbReference type="ARBA" id="ARBA00004610"/>
    </source>
</evidence>
<comment type="function">
    <text evidence="12">Structural component of the gap junctions.</text>
</comment>
<feature type="transmembrane region" description="Helical" evidence="12">
    <location>
        <begin position="279"/>
        <end position="300"/>
    </location>
</feature>
<evidence type="ECO:0000256" key="10">
    <source>
        <dbReference type="ARBA" id="ARBA00023136"/>
    </source>
</evidence>
<dbReference type="PANTHER" id="PTHR11893:SF43">
    <property type="entry name" value="INNEXIN INX4-RELATED"/>
    <property type="match status" value="1"/>
</dbReference>
<evidence type="ECO:0000256" key="2">
    <source>
        <dbReference type="ARBA" id="ARBA00004651"/>
    </source>
</evidence>
<dbReference type="GO" id="GO:0034220">
    <property type="term" value="P:monoatomic ion transmembrane transport"/>
    <property type="evidence" value="ECO:0007669"/>
    <property type="project" value="UniProtKB-KW"/>
</dbReference>
<reference evidence="13 14" key="1">
    <citation type="submission" date="2015-08" db="EMBL/GenBank/DDBJ databases">
        <title>Ancestral chromatin configuration constrains chromatin evolution on differentiating sex chromosomes in Drosophila.</title>
        <authorList>
            <person name="Zhou Q."/>
            <person name="Bachtrog D."/>
        </authorList>
    </citation>
    <scope>NUCLEOTIDE SEQUENCE [LARGE SCALE GENOMIC DNA]</scope>
    <source>
        <tissue evidence="13">Whole larvae</tissue>
    </source>
</reference>
<keyword evidence="7" id="KW-0965">Cell junction</keyword>
<evidence type="ECO:0000313" key="14">
    <source>
        <dbReference type="Proteomes" id="UP000494163"/>
    </source>
</evidence>
<evidence type="ECO:0000256" key="4">
    <source>
        <dbReference type="ARBA" id="ARBA00022475"/>
    </source>
</evidence>
<accession>A0A0M4ECP9</accession>
<keyword evidence="3 12" id="KW-0813">Transport</keyword>
<dbReference type="EMBL" id="CP012525">
    <property type="protein sequence ID" value="ALC43234.1"/>
    <property type="molecule type" value="Genomic_DNA"/>
</dbReference>
<evidence type="ECO:0000256" key="8">
    <source>
        <dbReference type="ARBA" id="ARBA00022989"/>
    </source>
</evidence>
<name>A0A0M4ECP9_DROBS</name>
<sequence>MFHSVKPLSKYLLQKSVRIYDAIFTLHAKCTCALLLVCTFLLSSKQYFGDPIICKSDMKTDSDFVNSYCWTLGTYVFPTQPELKTENYNETMENIHDTNVQYNIDLIYPRSSTEKRVFLRYYQWVVIVLLLQSFVFYLPAFLWKIWEGGRLKSLCSNLNESMTSGSSANIKKLANYFAMDYKETHLRYFLSYIFCEVLNFVISIANMLLLNVFLDGFWSHYVKVLGSVHLYNWNTWDRVTSNIFPKIAKCEIVKFGFSGSMESYDCLCLLPLNILNEKIFAVLWVWFILMAVLAGAKLLYRLVTTFNRDVRLMLLRSQARFIPKTSMLLALRGFSCGDWFLLTRVSNNMSVEQFRQLLELLLEQKRITSKNNSSLDGA</sequence>
<keyword evidence="6" id="KW-0303">Gap junction</keyword>
<dbReference type="GO" id="GO:0005921">
    <property type="term" value="C:gap junction"/>
    <property type="evidence" value="ECO:0007669"/>
    <property type="project" value="UniProtKB-SubCell"/>
</dbReference>
<keyword evidence="8 12" id="KW-1133">Transmembrane helix</keyword>
<dbReference type="Proteomes" id="UP000494163">
    <property type="component" value="Chromosome 3L"/>
</dbReference>